<keyword evidence="2" id="KW-0472">Membrane</keyword>
<dbReference type="InterPro" id="IPR042106">
    <property type="entry name" value="Nuo/plastoQ_OxRdtase_6_NuoJ"/>
</dbReference>
<sequence>MTAGISGEFVAFFLLSLVTLGGAVFMLSLTRVVHMVVALAFTFLGLAGLYVMLEAEFVAFSQVLIYAGAVSILMLFGIMLTRHDVDEEEIDRRRRHRVLAFVAVLALFAALFKGIVALVPAGEGHLAEANTLEIGKALFTKYVIPFELVSVLLLVALVGAIVLARKEEDDA</sequence>
<dbReference type="AlphaFoldDB" id="A0A8J3BDA8"/>
<keyword evidence="2" id="KW-1003">Cell membrane</keyword>
<dbReference type="EMBL" id="BMOF01000009">
    <property type="protein sequence ID" value="GGJ96047.1"/>
    <property type="molecule type" value="Genomic_DNA"/>
</dbReference>
<dbReference type="Pfam" id="PF00499">
    <property type="entry name" value="Oxidored_q3"/>
    <property type="match status" value="1"/>
</dbReference>
<feature type="transmembrane region" description="Helical" evidence="2">
    <location>
        <begin position="142"/>
        <end position="164"/>
    </location>
</feature>
<reference evidence="3" key="1">
    <citation type="journal article" date="2014" name="Int. J. Syst. Evol. Microbiol.">
        <title>Complete genome sequence of Corynebacterium casei LMG S-19264T (=DSM 44701T), isolated from a smear-ripened cheese.</title>
        <authorList>
            <consortium name="US DOE Joint Genome Institute (JGI-PGF)"/>
            <person name="Walter F."/>
            <person name="Albersmeier A."/>
            <person name="Kalinowski J."/>
            <person name="Ruckert C."/>
        </authorList>
    </citation>
    <scope>NUCLEOTIDE SEQUENCE</scope>
    <source>
        <strain evidence="3">JCM 14719</strain>
    </source>
</reference>
<keyword evidence="4" id="KW-1185">Reference proteome</keyword>
<evidence type="ECO:0000256" key="2">
    <source>
        <dbReference type="RuleBase" id="RU004429"/>
    </source>
</evidence>
<dbReference type="PANTHER" id="PTHR33269:SF17">
    <property type="entry name" value="NADH-UBIQUINONE OXIDOREDUCTASE CHAIN 6"/>
    <property type="match status" value="1"/>
</dbReference>
<name>A0A8J3BDA8_9BACI</name>
<comment type="caution">
    <text evidence="3">The sequence shown here is derived from an EMBL/GenBank/DDBJ whole genome shotgun (WGS) entry which is preliminary data.</text>
</comment>
<evidence type="ECO:0000256" key="1">
    <source>
        <dbReference type="ARBA" id="ARBA00005698"/>
    </source>
</evidence>
<comment type="subcellular location">
    <subcellularLocation>
        <location evidence="2">Cell membrane</location>
        <topology evidence="2">Multi-pass membrane protein</topology>
    </subcellularLocation>
</comment>
<evidence type="ECO:0000313" key="4">
    <source>
        <dbReference type="Proteomes" id="UP000637720"/>
    </source>
</evidence>
<dbReference type="Proteomes" id="UP000637720">
    <property type="component" value="Unassembled WGS sequence"/>
</dbReference>
<dbReference type="GO" id="GO:0048038">
    <property type="term" value="F:quinone binding"/>
    <property type="evidence" value="ECO:0007669"/>
    <property type="project" value="UniProtKB-UniRule"/>
</dbReference>
<comment type="catalytic activity">
    <reaction evidence="2">
        <text>a quinone + NADH + 5 H(+)(in) = a quinol + NAD(+) + 4 H(+)(out)</text>
        <dbReference type="Rhea" id="RHEA:57888"/>
        <dbReference type="ChEBI" id="CHEBI:15378"/>
        <dbReference type="ChEBI" id="CHEBI:24646"/>
        <dbReference type="ChEBI" id="CHEBI:57540"/>
        <dbReference type="ChEBI" id="CHEBI:57945"/>
        <dbReference type="ChEBI" id="CHEBI:132124"/>
    </reaction>
</comment>
<keyword evidence="2" id="KW-0812">Transmembrane</keyword>
<dbReference type="PANTHER" id="PTHR33269">
    <property type="entry name" value="NADH-UBIQUINONE OXIDOREDUCTASE CHAIN 6"/>
    <property type="match status" value="1"/>
</dbReference>
<dbReference type="NCBIfam" id="NF005168">
    <property type="entry name" value="PRK06638.2-3"/>
    <property type="match status" value="1"/>
</dbReference>
<keyword evidence="2" id="KW-0520">NAD</keyword>
<proteinExistence type="inferred from homology"/>
<dbReference type="GO" id="GO:0008137">
    <property type="term" value="F:NADH dehydrogenase (ubiquinone) activity"/>
    <property type="evidence" value="ECO:0007669"/>
    <property type="project" value="UniProtKB-UniRule"/>
</dbReference>
<dbReference type="Gene3D" id="1.20.120.1200">
    <property type="entry name" value="NADH-ubiquinone/plastoquinone oxidoreductase chain 6, subunit NuoJ"/>
    <property type="match status" value="1"/>
</dbReference>
<feature type="transmembrane region" description="Helical" evidence="2">
    <location>
        <begin position="59"/>
        <end position="78"/>
    </location>
</feature>
<protein>
    <recommendedName>
        <fullName evidence="2">NADH-quinone oxidoreductase subunit J</fullName>
        <ecNumber evidence="2">7.1.1.-</ecNumber>
    </recommendedName>
</protein>
<keyword evidence="2" id="KW-1133">Transmembrane helix</keyword>
<dbReference type="EC" id="7.1.1.-" evidence="2"/>
<reference evidence="3" key="2">
    <citation type="submission" date="2020-09" db="EMBL/GenBank/DDBJ databases">
        <authorList>
            <person name="Sun Q."/>
            <person name="Ohkuma M."/>
        </authorList>
    </citation>
    <scope>NUCLEOTIDE SEQUENCE</scope>
    <source>
        <strain evidence="3">JCM 14719</strain>
    </source>
</reference>
<dbReference type="InterPro" id="IPR001457">
    <property type="entry name" value="NADH_UbQ/plastoQ_OxRdtase_su6"/>
</dbReference>
<feature type="transmembrane region" description="Helical" evidence="2">
    <location>
        <begin position="32"/>
        <end position="53"/>
    </location>
</feature>
<feature type="transmembrane region" description="Helical" evidence="2">
    <location>
        <begin position="6"/>
        <end position="25"/>
    </location>
</feature>
<comment type="function">
    <text evidence="2">NDH-1 shuttles electrons from NADH, via FMN and iron-sulfur (Fe-S) centers, to quinones in the respiratory chain. Couples the redox reaction to proton translocation (for every two electrons transferred, four hydrogen ions are translocated across the cytoplasmic membrane), and thus conserves the redox energy in a proton gradient.</text>
</comment>
<organism evidence="3 4">
    <name type="scientific">Calditerricola satsumensis</name>
    <dbReference type="NCBI Taxonomy" id="373054"/>
    <lineage>
        <taxon>Bacteria</taxon>
        <taxon>Bacillati</taxon>
        <taxon>Bacillota</taxon>
        <taxon>Bacilli</taxon>
        <taxon>Bacillales</taxon>
        <taxon>Bacillaceae</taxon>
        <taxon>Calditerricola</taxon>
    </lineage>
</organism>
<gene>
    <name evidence="3" type="primary">nuoJ</name>
    <name evidence="3" type="ORF">GCM10007043_07350</name>
</gene>
<feature type="transmembrane region" description="Helical" evidence="2">
    <location>
        <begin position="98"/>
        <end position="122"/>
    </location>
</feature>
<accession>A0A8J3BDA8</accession>
<evidence type="ECO:0000313" key="3">
    <source>
        <dbReference type="EMBL" id="GGJ96047.1"/>
    </source>
</evidence>
<comment type="similarity">
    <text evidence="1 2">Belongs to the complex I subunit 6 family.</text>
</comment>
<keyword evidence="2" id="KW-0874">Quinone</keyword>
<dbReference type="GO" id="GO:0005886">
    <property type="term" value="C:plasma membrane"/>
    <property type="evidence" value="ECO:0007669"/>
    <property type="project" value="UniProtKB-SubCell"/>
</dbReference>